<dbReference type="OrthoDB" id="8871989at2"/>
<keyword evidence="6" id="KW-1185">Reference proteome</keyword>
<reference evidence="5 6" key="1">
    <citation type="submission" date="2017-07" db="EMBL/GenBank/DDBJ databases">
        <title>Complete Genome Sequence of the cosmetic ferment Vitreoscilla filiformis (ATCC15551).</title>
        <authorList>
            <person name="Contreras S."/>
            <person name="Sagory-Zalkind P."/>
            <person name="Blanquart H."/>
            <person name="Iltis A."/>
            <person name="Morand S.C."/>
        </authorList>
    </citation>
    <scope>NUCLEOTIDE SEQUENCE [LARGE SCALE GENOMIC DNA]</scope>
    <source>
        <strain evidence="5 6">ATCC 15551</strain>
    </source>
</reference>
<dbReference type="InterPro" id="IPR028082">
    <property type="entry name" value="Peripla_BP_I"/>
</dbReference>
<dbReference type="KEGG" id="vff:VITFI_CDS3036"/>
<evidence type="ECO:0000256" key="3">
    <source>
        <dbReference type="SAM" id="SignalP"/>
    </source>
</evidence>
<dbReference type="CDD" id="cd06326">
    <property type="entry name" value="PBP1_ABC_ligand_binding-like"/>
    <property type="match status" value="1"/>
</dbReference>
<proteinExistence type="inferred from homology"/>
<feature type="chain" id="PRO_5012352443" evidence="3">
    <location>
        <begin position="26"/>
        <end position="378"/>
    </location>
</feature>
<dbReference type="InterPro" id="IPR028081">
    <property type="entry name" value="Leu-bd"/>
</dbReference>
<evidence type="ECO:0000259" key="4">
    <source>
        <dbReference type="Pfam" id="PF13458"/>
    </source>
</evidence>
<dbReference type="Proteomes" id="UP000199729">
    <property type="component" value="Chromosome"/>
</dbReference>
<feature type="signal peptide" evidence="3">
    <location>
        <begin position="1"/>
        <end position="25"/>
    </location>
</feature>
<dbReference type="PANTHER" id="PTHR47235">
    <property type="entry name" value="BLR6548 PROTEIN"/>
    <property type="match status" value="1"/>
</dbReference>
<gene>
    <name evidence="5" type="ORF">VITFI_CDS3036</name>
</gene>
<name>A0A221KJ09_VITFI</name>
<keyword evidence="2 3" id="KW-0732">Signal</keyword>
<feature type="domain" description="Leucine-binding protein" evidence="4">
    <location>
        <begin position="30"/>
        <end position="374"/>
    </location>
</feature>
<evidence type="ECO:0000256" key="2">
    <source>
        <dbReference type="ARBA" id="ARBA00022729"/>
    </source>
</evidence>
<evidence type="ECO:0000313" key="5">
    <source>
        <dbReference type="EMBL" id="ASM78813.1"/>
    </source>
</evidence>
<sequence>MWPRRQLLQAVGAGCLASLSPWSHAAKDDEIVIGQSVPLSGVLADTGRDMAMGGKICFDAINSQGGVQGRKIRHVILDDGYDVERTLANTHELLQKHEALALFGFAGTGNIQRLLADKVLANAGVALVGPYTGGEPLRTPYNPWIFHIRASYAEETSAMVKQLVFSGITNIGVFYQDDAFGQSGLQGVVSALAAANLDLTVAASFPKNTELVDSAVQAIAAKSPQAVILIATNRPVAAFLQKYRALSKSALFFNISVVNPKAIVQFAGADARGLSIAQVVPDPNGTKPIAQSYRADLAKFGAGAQVSSSSFEEYVAAKVLIEGLRRAKTLTRAGVIAGLESLERLDLGGHVIGFDPNNRLGSHFVEMASLRSDGRLIR</sequence>
<organism evidence="5 6">
    <name type="scientific">Vitreoscilla filiformis</name>
    <dbReference type="NCBI Taxonomy" id="63"/>
    <lineage>
        <taxon>Bacteria</taxon>
        <taxon>Pseudomonadati</taxon>
        <taxon>Pseudomonadota</taxon>
        <taxon>Betaproteobacteria</taxon>
        <taxon>Neisseriales</taxon>
        <taxon>Neisseriaceae</taxon>
        <taxon>Vitreoscilla</taxon>
    </lineage>
</organism>
<dbReference type="AlphaFoldDB" id="A0A221KJ09"/>
<protein>
    <submittedName>
        <fullName evidence="5">ABC transporter substrate-binding protein</fullName>
    </submittedName>
</protein>
<dbReference type="Gene3D" id="3.40.50.2300">
    <property type="match status" value="2"/>
</dbReference>
<comment type="similarity">
    <text evidence="1">Belongs to the leucine-binding protein family.</text>
</comment>
<dbReference type="EMBL" id="CP022423">
    <property type="protein sequence ID" value="ASM78813.1"/>
    <property type="molecule type" value="Genomic_DNA"/>
</dbReference>
<dbReference type="SUPFAM" id="SSF53822">
    <property type="entry name" value="Periplasmic binding protein-like I"/>
    <property type="match status" value="1"/>
</dbReference>
<dbReference type="Pfam" id="PF13458">
    <property type="entry name" value="Peripla_BP_6"/>
    <property type="match status" value="1"/>
</dbReference>
<accession>A0A221KJ09</accession>
<evidence type="ECO:0000256" key="1">
    <source>
        <dbReference type="ARBA" id="ARBA00010062"/>
    </source>
</evidence>
<dbReference type="PANTHER" id="PTHR47235:SF1">
    <property type="entry name" value="BLR6548 PROTEIN"/>
    <property type="match status" value="1"/>
</dbReference>
<evidence type="ECO:0000313" key="6">
    <source>
        <dbReference type="Proteomes" id="UP000199729"/>
    </source>
</evidence>